<organism evidence="1 2">
    <name type="scientific">Folsomia candida</name>
    <name type="common">Springtail</name>
    <dbReference type="NCBI Taxonomy" id="158441"/>
    <lineage>
        <taxon>Eukaryota</taxon>
        <taxon>Metazoa</taxon>
        <taxon>Ecdysozoa</taxon>
        <taxon>Arthropoda</taxon>
        <taxon>Hexapoda</taxon>
        <taxon>Collembola</taxon>
        <taxon>Entomobryomorpha</taxon>
        <taxon>Isotomoidea</taxon>
        <taxon>Isotomidae</taxon>
        <taxon>Proisotominae</taxon>
        <taxon>Folsomia</taxon>
    </lineage>
</organism>
<accession>A0A226F6E4</accession>
<dbReference type="EMBL" id="LNIX01000001">
    <property type="protein sequence ID" value="OXA64771.1"/>
    <property type="molecule type" value="Genomic_DNA"/>
</dbReference>
<name>A0A226F6E4_FOLCA</name>
<sequence>MSSIRSVNSTLNSELNGWKELKSLITSRHGPTIMAQIKDLEKMEIKTTKLQNDNVFLKRCKKNNIIPHGLRIKNQWLDIPSTRKRFQKLEQDLLKDIINYNYGTLAKLKREIDDTKTQILTICTEHHHAIFDFINTSKLKYNTEVKQKQINKFDRLQQTQKLTPRINSHPHPSIHVKRSSIVNLSNKTLTEDETEILELGLNYAVPLRNQSELIVESGISLECCLQDLEISEEKKDCTKRTLKNIVFIQKSTRQQY</sequence>
<reference evidence="1 2" key="1">
    <citation type="submission" date="2015-12" db="EMBL/GenBank/DDBJ databases">
        <title>The genome of Folsomia candida.</title>
        <authorList>
            <person name="Faddeeva A."/>
            <person name="Derks M.F."/>
            <person name="Anvar Y."/>
            <person name="Smit S."/>
            <person name="Van Straalen N."/>
            <person name="Roelofs D."/>
        </authorList>
    </citation>
    <scope>NUCLEOTIDE SEQUENCE [LARGE SCALE GENOMIC DNA]</scope>
    <source>
        <strain evidence="1 2">VU population</strain>
        <tissue evidence="1">Whole body</tissue>
    </source>
</reference>
<keyword evidence="2" id="KW-1185">Reference proteome</keyword>
<evidence type="ECO:0000313" key="1">
    <source>
        <dbReference type="EMBL" id="OXA64771.1"/>
    </source>
</evidence>
<evidence type="ECO:0000313" key="2">
    <source>
        <dbReference type="Proteomes" id="UP000198287"/>
    </source>
</evidence>
<dbReference type="OMA" id="NIPPNWG"/>
<dbReference type="OrthoDB" id="10018421at2759"/>
<proteinExistence type="predicted"/>
<gene>
    <name evidence="1" type="ORF">Fcan01_01087</name>
</gene>
<protein>
    <submittedName>
        <fullName evidence="1">Uncharacterized protein</fullName>
    </submittedName>
</protein>
<comment type="caution">
    <text evidence="1">The sequence shown here is derived from an EMBL/GenBank/DDBJ whole genome shotgun (WGS) entry which is preliminary data.</text>
</comment>
<dbReference type="AlphaFoldDB" id="A0A226F6E4"/>
<dbReference type="Proteomes" id="UP000198287">
    <property type="component" value="Unassembled WGS sequence"/>
</dbReference>